<keyword evidence="1" id="KW-0175">Coiled coil</keyword>
<accession>A0AA51X601</accession>
<gene>
    <name evidence="3" type="ORF">Q9312_14160</name>
</gene>
<dbReference type="Pfam" id="PF13166">
    <property type="entry name" value="AAA_13"/>
    <property type="match status" value="1"/>
</dbReference>
<dbReference type="Proteomes" id="UP001239782">
    <property type="component" value="Chromosome"/>
</dbReference>
<dbReference type="SUPFAM" id="SSF52540">
    <property type="entry name" value="P-loop containing nucleoside triphosphate hydrolases"/>
    <property type="match status" value="1"/>
</dbReference>
<dbReference type="InterPro" id="IPR027417">
    <property type="entry name" value="P-loop_NTPase"/>
</dbReference>
<organism evidence="3 4">
    <name type="scientific">Pleionea litopenaei</name>
    <dbReference type="NCBI Taxonomy" id="3070815"/>
    <lineage>
        <taxon>Bacteria</taxon>
        <taxon>Pseudomonadati</taxon>
        <taxon>Pseudomonadota</taxon>
        <taxon>Gammaproteobacteria</taxon>
        <taxon>Oceanospirillales</taxon>
        <taxon>Pleioneaceae</taxon>
        <taxon>Pleionea</taxon>
    </lineage>
</organism>
<name>A0AA51X601_9GAMM</name>
<evidence type="ECO:0000313" key="3">
    <source>
        <dbReference type="EMBL" id="WMS86364.1"/>
    </source>
</evidence>
<feature type="coiled-coil region" evidence="1">
    <location>
        <begin position="118"/>
        <end position="145"/>
    </location>
</feature>
<proteinExistence type="predicted"/>
<feature type="domain" description="Protein CR006 P-loop" evidence="2">
    <location>
        <begin position="25"/>
        <end position="779"/>
    </location>
</feature>
<reference evidence="3 4" key="1">
    <citation type="submission" date="2023-08" db="EMBL/GenBank/DDBJ databases">
        <title>Pleionea litopenaei sp. nov., isolated from stomach of juvenile Litopenaeus vannamei.</title>
        <authorList>
            <person name="Rho A.M."/>
            <person name="Hwang C.Y."/>
        </authorList>
    </citation>
    <scope>NUCLEOTIDE SEQUENCE [LARGE SCALE GENOMIC DNA]</scope>
    <source>
        <strain evidence="3 4">HL-JVS1</strain>
    </source>
</reference>
<evidence type="ECO:0000256" key="1">
    <source>
        <dbReference type="SAM" id="Coils"/>
    </source>
</evidence>
<sequence>MLKKIQHIKKLGVFDDFSWDSEVKNKGGAVQNFVDINIIYGRNYSGKTTLSRIARALETRTLSDKYGAPSFQLKFADNSDVTLAALTTHDKNIRVFNEDFIRDNLRFITNPDDSIEPFAILGDDNNKIEKEIEALEEELGSSIEGQETGLFADKKQAAVAYSNAFASHKQSNESLEKQLGDKATNKDIGIKYKPERFGDQNYTITKLKADITTVSSPDFQPLTSEQVSEHEKLIDEKVLPAIPKFSSPQLSFLSLALEVETLVTKPISESDKIQALVKDAVLNRWVNEGRSHHRNKHEKCAFCDNEISTERWAELDKHFDEESEQLEKSIDALLAKIETENQTIQSALTIDQSAFYSKFHSQLTALNLRLKAATKDYQLALGNLTKQLKARKGDILNVKDYENPADCTAKLTQIWQDYSDLCAQSELFSSSLADEQTKAKADLRLKEVAEYLLTIDYQAQLNSIETLRQKRDEAQQAQAIINTNITQKQAQVTAKKRELNDEEKGAKKVNEYLNNFFGHQFLTLEAKKDEGPTQEAKRIRFEVIRDGKKAYHLSEGECSLLAFCYFLAKLDDVATKDSNPIIWIDDPISSLDGNHIFFIYSLLNAEVVEKGKFAQLFVSTHNLDFLKYLRMLNGKYIDPAGSGKLKSYQKDFFVVIRQGKFSTIQSMPDYLKKYITEFNYLFHQIYKCANVESVNDANFNSFYNFANNARKFFEIYLYYKYPDQTSDEDKLKLFFGDEKIPAVLVDRINNEFSHLKGCFESGSIPIDVPEMQTAARQIIDRLKQDNEQFSSLMRSVGEAVEVETV</sequence>
<keyword evidence="4" id="KW-1185">Reference proteome</keyword>
<dbReference type="EMBL" id="CP133548">
    <property type="protein sequence ID" value="WMS86364.1"/>
    <property type="molecule type" value="Genomic_DNA"/>
</dbReference>
<dbReference type="AlphaFoldDB" id="A0AA51X601"/>
<dbReference type="KEGG" id="plei:Q9312_14160"/>
<protein>
    <submittedName>
        <fullName evidence="3">AAA family ATPase</fullName>
    </submittedName>
</protein>
<dbReference type="InterPro" id="IPR026866">
    <property type="entry name" value="CR006_AAA"/>
</dbReference>
<evidence type="ECO:0000259" key="2">
    <source>
        <dbReference type="Pfam" id="PF13166"/>
    </source>
</evidence>
<feature type="coiled-coil region" evidence="1">
    <location>
        <begin position="457"/>
        <end position="484"/>
    </location>
</feature>
<dbReference type="RefSeq" id="WP_309201513.1">
    <property type="nucleotide sequence ID" value="NZ_CP133548.1"/>
</dbReference>
<evidence type="ECO:0000313" key="4">
    <source>
        <dbReference type="Proteomes" id="UP001239782"/>
    </source>
</evidence>
<dbReference type="Gene3D" id="3.40.50.300">
    <property type="entry name" value="P-loop containing nucleotide triphosphate hydrolases"/>
    <property type="match status" value="1"/>
</dbReference>